<reference evidence="1 2" key="1">
    <citation type="submission" date="2019-10" db="EMBL/GenBank/DDBJ databases">
        <title>Assembly and Annotation for the nematode Trichostrongylus colubriformis.</title>
        <authorList>
            <person name="Martin J."/>
        </authorList>
    </citation>
    <scope>NUCLEOTIDE SEQUENCE [LARGE SCALE GENOMIC DNA]</scope>
    <source>
        <strain evidence="1">G859</strain>
        <tissue evidence="1">Whole worm</tissue>
    </source>
</reference>
<proteinExistence type="predicted"/>
<dbReference type="EMBL" id="WIXE01017787">
    <property type="protein sequence ID" value="KAK5971436.1"/>
    <property type="molecule type" value="Genomic_DNA"/>
</dbReference>
<organism evidence="1 2">
    <name type="scientific">Trichostrongylus colubriformis</name>
    <name type="common">Black scour worm</name>
    <dbReference type="NCBI Taxonomy" id="6319"/>
    <lineage>
        <taxon>Eukaryota</taxon>
        <taxon>Metazoa</taxon>
        <taxon>Ecdysozoa</taxon>
        <taxon>Nematoda</taxon>
        <taxon>Chromadorea</taxon>
        <taxon>Rhabditida</taxon>
        <taxon>Rhabditina</taxon>
        <taxon>Rhabditomorpha</taxon>
        <taxon>Strongyloidea</taxon>
        <taxon>Trichostrongylidae</taxon>
        <taxon>Trichostrongylus</taxon>
    </lineage>
</organism>
<evidence type="ECO:0000313" key="1">
    <source>
        <dbReference type="EMBL" id="KAK5971436.1"/>
    </source>
</evidence>
<dbReference type="AlphaFoldDB" id="A0AAN8F0Q2"/>
<comment type="caution">
    <text evidence="1">The sequence shown here is derived from an EMBL/GenBank/DDBJ whole genome shotgun (WGS) entry which is preliminary data.</text>
</comment>
<name>A0AAN8F0Q2_TRICO</name>
<accession>A0AAN8F0Q2</accession>
<gene>
    <name evidence="1" type="ORF">GCK32_008245</name>
</gene>
<sequence length="28" mass="3347">MKIILVMRLFKIVPFDNISQELLFNRAP</sequence>
<evidence type="ECO:0000313" key="2">
    <source>
        <dbReference type="Proteomes" id="UP001331761"/>
    </source>
</evidence>
<keyword evidence="2" id="KW-1185">Reference proteome</keyword>
<dbReference type="Proteomes" id="UP001331761">
    <property type="component" value="Unassembled WGS sequence"/>
</dbReference>
<protein>
    <submittedName>
        <fullName evidence="1">Uncharacterized protein</fullName>
    </submittedName>
</protein>